<dbReference type="EMBL" id="ASWA01000003">
    <property type="protein sequence ID" value="EOT67329.1"/>
    <property type="molecule type" value="Genomic_DNA"/>
</dbReference>
<feature type="transmembrane region" description="Helical" evidence="1">
    <location>
        <begin position="7"/>
        <end position="30"/>
    </location>
</feature>
<dbReference type="Proteomes" id="UP000014148">
    <property type="component" value="Unassembled WGS sequence"/>
</dbReference>
<organism evidence="2 4">
    <name type="scientific">Enterococcus malodoratus ATCC 43197</name>
    <dbReference type="NCBI Taxonomy" id="1158601"/>
    <lineage>
        <taxon>Bacteria</taxon>
        <taxon>Bacillati</taxon>
        <taxon>Bacillota</taxon>
        <taxon>Bacilli</taxon>
        <taxon>Lactobacillales</taxon>
        <taxon>Enterococcaceae</taxon>
        <taxon>Enterococcus</taxon>
    </lineage>
</organism>
<dbReference type="PATRIC" id="fig|1158601.3.peg.3640"/>
<proteinExistence type="predicted"/>
<dbReference type="RefSeq" id="WP_010742444.1">
    <property type="nucleotide sequence ID" value="NZ_KB946251.1"/>
</dbReference>
<keyword evidence="1" id="KW-0812">Transmembrane</keyword>
<name>R2NN03_9ENTE</name>
<dbReference type="AlphaFoldDB" id="R2NN03"/>
<dbReference type="Proteomes" id="UP000013783">
    <property type="component" value="Unassembled WGS sequence"/>
</dbReference>
<sequence>MDIVIKMIGVIGGIMTVIGLFGVLTGALNFFSGRKNENPQKMDSGIESMIMGGAMAAISGGITAAIIAAVGAIRF</sequence>
<reference evidence="3 5" key="2">
    <citation type="submission" date="2013-03" db="EMBL/GenBank/DDBJ databases">
        <title>The Genome Sequence of Enterococcus malodoratus ATCC_43197 (PacBio/Illumina hybrid assembly).</title>
        <authorList>
            <consortium name="The Broad Institute Genomics Platform"/>
            <consortium name="The Broad Institute Genome Sequencing Center for Infectious Disease"/>
            <person name="Earl A."/>
            <person name="Russ C."/>
            <person name="Gilmore M."/>
            <person name="Surin D."/>
            <person name="Walker B."/>
            <person name="Young S."/>
            <person name="Zeng Q."/>
            <person name="Gargeya S."/>
            <person name="Fitzgerald M."/>
            <person name="Haas B."/>
            <person name="Abouelleil A."/>
            <person name="Allen A.W."/>
            <person name="Alvarado L."/>
            <person name="Arachchi H.M."/>
            <person name="Berlin A.M."/>
            <person name="Chapman S.B."/>
            <person name="Gainer-Dewar J."/>
            <person name="Goldberg J."/>
            <person name="Griggs A."/>
            <person name="Gujja S."/>
            <person name="Hansen M."/>
            <person name="Howarth C."/>
            <person name="Imamovic A."/>
            <person name="Ireland A."/>
            <person name="Larimer J."/>
            <person name="McCowan C."/>
            <person name="Murphy C."/>
            <person name="Pearson M."/>
            <person name="Poon T.W."/>
            <person name="Priest M."/>
            <person name="Roberts A."/>
            <person name="Saif S."/>
            <person name="Shea T."/>
            <person name="Sisk P."/>
            <person name="Sykes S."/>
            <person name="Wortman J."/>
            <person name="Nusbaum C."/>
            <person name="Birren B."/>
        </authorList>
    </citation>
    <scope>NUCLEOTIDE SEQUENCE [LARGE SCALE GENOMIC DNA]</scope>
    <source>
        <strain evidence="3 5">ATCC 43197</strain>
    </source>
</reference>
<evidence type="ECO:0000313" key="2">
    <source>
        <dbReference type="EMBL" id="EOH73397.1"/>
    </source>
</evidence>
<keyword evidence="1" id="KW-1133">Transmembrane helix</keyword>
<feature type="transmembrane region" description="Helical" evidence="1">
    <location>
        <begin position="50"/>
        <end position="73"/>
    </location>
</feature>
<accession>R2NN03</accession>
<protein>
    <submittedName>
        <fullName evidence="2">Uncharacterized protein</fullName>
    </submittedName>
</protein>
<dbReference type="eggNOG" id="ENOG5032Q2D">
    <property type="taxonomic scope" value="Bacteria"/>
</dbReference>
<comment type="caution">
    <text evidence="2">The sequence shown here is derived from an EMBL/GenBank/DDBJ whole genome shotgun (WGS) entry which is preliminary data.</text>
</comment>
<keyword evidence="1" id="KW-0472">Membrane</keyword>
<keyword evidence="5" id="KW-1185">Reference proteome</keyword>
<dbReference type="EMBL" id="AJAK01000026">
    <property type="protein sequence ID" value="EOH73397.1"/>
    <property type="molecule type" value="Genomic_DNA"/>
</dbReference>
<evidence type="ECO:0000256" key="1">
    <source>
        <dbReference type="SAM" id="Phobius"/>
    </source>
</evidence>
<evidence type="ECO:0000313" key="4">
    <source>
        <dbReference type="Proteomes" id="UP000013783"/>
    </source>
</evidence>
<gene>
    <name evidence="3" type="ORF">I585_02850</name>
    <name evidence="2" type="ORF">UAI_03666</name>
</gene>
<evidence type="ECO:0000313" key="5">
    <source>
        <dbReference type="Proteomes" id="UP000014148"/>
    </source>
</evidence>
<dbReference type="GeneID" id="301216926"/>
<evidence type="ECO:0000313" key="3">
    <source>
        <dbReference type="EMBL" id="EOT67329.1"/>
    </source>
</evidence>
<dbReference type="STRING" id="71451.RV07_GL003394"/>
<reference evidence="2 4" key="1">
    <citation type="submission" date="2013-02" db="EMBL/GenBank/DDBJ databases">
        <title>The Genome Sequence of Enterococcus malodoratus ATCC_43197.</title>
        <authorList>
            <consortium name="The Broad Institute Genome Sequencing Platform"/>
            <consortium name="The Broad Institute Genome Sequencing Center for Infectious Disease"/>
            <person name="Earl A.M."/>
            <person name="Gilmore M.S."/>
            <person name="Lebreton F."/>
            <person name="Walker B."/>
            <person name="Young S.K."/>
            <person name="Zeng Q."/>
            <person name="Gargeya S."/>
            <person name="Fitzgerald M."/>
            <person name="Haas B."/>
            <person name="Abouelleil A."/>
            <person name="Alvarado L."/>
            <person name="Arachchi H.M."/>
            <person name="Berlin A.M."/>
            <person name="Chapman S.B."/>
            <person name="Dewar J."/>
            <person name="Goldberg J."/>
            <person name="Griggs A."/>
            <person name="Gujja S."/>
            <person name="Hansen M."/>
            <person name="Howarth C."/>
            <person name="Imamovic A."/>
            <person name="Larimer J."/>
            <person name="McCowan C."/>
            <person name="Murphy C."/>
            <person name="Neiman D."/>
            <person name="Pearson M."/>
            <person name="Priest M."/>
            <person name="Roberts A."/>
            <person name="Saif S."/>
            <person name="Shea T."/>
            <person name="Sisk P."/>
            <person name="Sykes S."/>
            <person name="Wortman J."/>
            <person name="Nusbaum C."/>
            <person name="Birren B."/>
        </authorList>
    </citation>
    <scope>NUCLEOTIDE SEQUENCE [LARGE SCALE GENOMIC DNA]</scope>
    <source>
        <strain evidence="2 4">ATCC 43197</strain>
    </source>
</reference>